<evidence type="ECO:0000313" key="7">
    <source>
        <dbReference type="EMBL" id="GAV08729.1"/>
    </source>
</evidence>
<accession>A0A1D1WB66</accession>
<protein>
    <recommendedName>
        <fullName evidence="9">Plasma membrane proteolipid 3</fullName>
    </recommendedName>
</protein>
<comment type="similarity">
    <text evidence="2">Belongs to the UPF0057 (PMP3) family.</text>
</comment>
<evidence type="ECO:0000313" key="8">
    <source>
        <dbReference type="Proteomes" id="UP000186922"/>
    </source>
</evidence>
<evidence type="ECO:0000256" key="4">
    <source>
        <dbReference type="ARBA" id="ARBA00022989"/>
    </source>
</evidence>
<dbReference type="InterPro" id="IPR000612">
    <property type="entry name" value="PMP3"/>
</dbReference>
<reference evidence="7 8" key="1">
    <citation type="journal article" date="2016" name="Nat. Commun.">
        <title>Extremotolerant tardigrade genome and improved radiotolerance of human cultured cells by tardigrade-unique protein.</title>
        <authorList>
            <person name="Hashimoto T."/>
            <person name="Horikawa D.D."/>
            <person name="Saito Y."/>
            <person name="Kuwahara H."/>
            <person name="Kozuka-Hata H."/>
            <person name="Shin-I T."/>
            <person name="Minakuchi Y."/>
            <person name="Ohishi K."/>
            <person name="Motoyama A."/>
            <person name="Aizu T."/>
            <person name="Enomoto A."/>
            <person name="Kondo K."/>
            <person name="Tanaka S."/>
            <person name="Hara Y."/>
            <person name="Koshikawa S."/>
            <person name="Sagara H."/>
            <person name="Miura T."/>
            <person name="Yokobori S."/>
            <person name="Miyagawa K."/>
            <person name="Suzuki Y."/>
            <person name="Kubo T."/>
            <person name="Oyama M."/>
            <person name="Kohara Y."/>
            <person name="Fujiyama A."/>
            <person name="Arakawa K."/>
            <person name="Katayama T."/>
            <person name="Toyoda A."/>
            <person name="Kunieda T."/>
        </authorList>
    </citation>
    <scope>NUCLEOTIDE SEQUENCE [LARGE SCALE GENOMIC DNA]</scope>
    <source>
        <strain evidence="7 8">YOKOZUNA-1</strain>
    </source>
</reference>
<evidence type="ECO:0000256" key="5">
    <source>
        <dbReference type="ARBA" id="ARBA00023136"/>
    </source>
</evidence>
<keyword evidence="5 6" id="KW-0472">Membrane</keyword>
<dbReference type="PANTHER" id="PTHR21659:SF42">
    <property type="entry name" value="UPF0057 MEMBRANE PROTEIN ZK632.10-RELATED"/>
    <property type="match status" value="1"/>
</dbReference>
<evidence type="ECO:0000256" key="2">
    <source>
        <dbReference type="ARBA" id="ARBA00009530"/>
    </source>
</evidence>
<dbReference type="EMBL" id="BDGG01000018">
    <property type="protein sequence ID" value="GAV08729.1"/>
    <property type="molecule type" value="Genomic_DNA"/>
</dbReference>
<comment type="caution">
    <text evidence="7">The sequence shown here is derived from an EMBL/GenBank/DDBJ whole genome shotgun (WGS) entry which is preliminary data.</text>
</comment>
<sequence>MVLGRARLEMTTQHASLSGLPVDKHDQADILVVHQLGISSDHFLLTPSCKHFQSASIRHFDISYRRESHRHKGSRMEGSQILAAIISIFIPPLGVAIYKGITRDFWINLLLTILFFIPGLVHALYLICMT</sequence>
<organism evidence="7 8">
    <name type="scientific">Ramazzottius varieornatus</name>
    <name type="common">Water bear</name>
    <name type="synonym">Tardigrade</name>
    <dbReference type="NCBI Taxonomy" id="947166"/>
    <lineage>
        <taxon>Eukaryota</taxon>
        <taxon>Metazoa</taxon>
        <taxon>Ecdysozoa</taxon>
        <taxon>Tardigrada</taxon>
        <taxon>Eutardigrada</taxon>
        <taxon>Parachela</taxon>
        <taxon>Hypsibioidea</taxon>
        <taxon>Ramazzottiidae</taxon>
        <taxon>Ramazzottius</taxon>
    </lineage>
</organism>
<keyword evidence="4 6" id="KW-1133">Transmembrane helix</keyword>
<dbReference type="AlphaFoldDB" id="A0A1D1WB66"/>
<evidence type="ECO:0008006" key="9">
    <source>
        <dbReference type="Google" id="ProtNLM"/>
    </source>
</evidence>
<keyword evidence="3 6" id="KW-0812">Transmembrane</keyword>
<dbReference type="PANTHER" id="PTHR21659">
    <property type="entry name" value="HYDROPHOBIC PROTEIN RCI2 LOW TEMPERATURE AND SALT RESPONSIVE PROTEIN LTI6 -RELATED"/>
    <property type="match status" value="1"/>
</dbReference>
<dbReference type="Pfam" id="PF01679">
    <property type="entry name" value="Pmp3"/>
    <property type="match status" value="1"/>
</dbReference>
<keyword evidence="8" id="KW-1185">Reference proteome</keyword>
<dbReference type="OrthoDB" id="2802411at2759"/>
<dbReference type="GO" id="GO:0016020">
    <property type="term" value="C:membrane"/>
    <property type="evidence" value="ECO:0007669"/>
    <property type="project" value="UniProtKB-SubCell"/>
</dbReference>
<evidence type="ECO:0000256" key="3">
    <source>
        <dbReference type="ARBA" id="ARBA00022692"/>
    </source>
</evidence>
<proteinExistence type="inferred from homology"/>
<dbReference type="PROSITE" id="PS01309">
    <property type="entry name" value="UPF0057"/>
    <property type="match status" value="1"/>
</dbReference>
<evidence type="ECO:0000256" key="6">
    <source>
        <dbReference type="SAM" id="Phobius"/>
    </source>
</evidence>
<gene>
    <name evidence="7" type="primary">RvY_18383-1</name>
    <name evidence="7" type="synonym">RvY_18383.1</name>
    <name evidence="7" type="ORF">RvY_18383</name>
</gene>
<comment type="subcellular location">
    <subcellularLocation>
        <location evidence="1">Membrane</location>
    </subcellularLocation>
</comment>
<name>A0A1D1WB66_RAMVA</name>
<feature type="transmembrane region" description="Helical" evidence="6">
    <location>
        <begin position="105"/>
        <end position="128"/>
    </location>
</feature>
<dbReference type="Proteomes" id="UP000186922">
    <property type="component" value="Unassembled WGS sequence"/>
</dbReference>
<dbReference type="STRING" id="947166.A0A1D1WB66"/>
<feature type="transmembrane region" description="Helical" evidence="6">
    <location>
        <begin position="81"/>
        <end position="99"/>
    </location>
</feature>
<evidence type="ECO:0000256" key="1">
    <source>
        <dbReference type="ARBA" id="ARBA00004370"/>
    </source>
</evidence>